<evidence type="ECO:0000256" key="1">
    <source>
        <dbReference type="SAM" id="Phobius"/>
    </source>
</evidence>
<sequence length="121" mass="14244">MTTMIWHIYAMAGMYILAGIMHFIYPKAYVKIMPYAFKKPFFWVYLSGIVEIVLGVLLCFSFSKDFAIYGIVLMLLTFLWVHIHMLVHKEASAGLPKWVLWLRIPLQFGLIYWAIWYLSVS</sequence>
<accession>A0ABW3XZ38</accession>
<dbReference type="EMBL" id="JBHTMY010000001">
    <property type="protein sequence ID" value="MFD1314126.1"/>
    <property type="molecule type" value="Genomic_DNA"/>
</dbReference>
<evidence type="ECO:0008006" key="4">
    <source>
        <dbReference type="Google" id="ProtNLM"/>
    </source>
</evidence>
<keyword evidence="1" id="KW-1133">Transmembrane helix</keyword>
<keyword evidence="3" id="KW-1185">Reference proteome</keyword>
<evidence type="ECO:0000313" key="3">
    <source>
        <dbReference type="Proteomes" id="UP001597201"/>
    </source>
</evidence>
<keyword evidence="1" id="KW-0472">Membrane</keyword>
<comment type="caution">
    <text evidence="2">The sequence shown here is derived from an EMBL/GenBank/DDBJ whole genome shotgun (WGS) entry which is preliminary data.</text>
</comment>
<feature type="transmembrane region" description="Helical" evidence="1">
    <location>
        <begin position="66"/>
        <end position="87"/>
    </location>
</feature>
<organism evidence="2 3">
    <name type="scientific">Namhaeicola litoreus</name>
    <dbReference type="NCBI Taxonomy" id="1052145"/>
    <lineage>
        <taxon>Bacteria</taxon>
        <taxon>Pseudomonadati</taxon>
        <taxon>Bacteroidota</taxon>
        <taxon>Flavobacteriia</taxon>
        <taxon>Flavobacteriales</taxon>
        <taxon>Flavobacteriaceae</taxon>
        <taxon>Namhaeicola</taxon>
    </lineage>
</organism>
<feature type="transmembrane region" description="Helical" evidence="1">
    <location>
        <begin position="99"/>
        <end position="118"/>
    </location>
</feature>
<dbReference type="PANTHER" id="PTHR36974:SF1">
    <property type="entry name" value="DOXX FAMILY MEMBRANE PROTEIN"/>
    <property type="match status" value="1"/>
</dbReference>
<dbReference type="RefSeq" id="WP_377175437.1">
    <property type="nucleotide sequence ID" value="NZ_JBHTMY010000001.1"/>
</dbReference>
<dbReference type="Proteomes" id="UP001597201">
    <property type="component" value="Unassembled WGS sequence"/>
</dbReference>
<feature type="transmembrane region" description="Helical" evidence="1">
    <location>
        <begin position="41"/>
        <end position="60"/>
    </location>
</feature>
<name>A0ABW3XZ38_9FLAO</name>
<protein>
    <recommendedName>
        <fullName evidence="4">DoxX-like family protein</fullName>
    </recommendedName>
</protein>
<evidence type="ECO:0000313" key="2">
    <source>
        <dbReference type="EMBL" id="MFD1314126.1"/>
    </source>
</evidence>
<reference evidence="3" key="1">
    <citation type="journal article" date="2019" name="Int. J. Syst. Evol. Microbiol.">
        <title>The Global Catalogue of Microorganisms (GCM) 10K type strain sequencing project: providing services to taxonomists for standard genome sequencing and annotation.</title>
        <authorList>
            <consortium name="The Broad Institute Genomics Platform"/>
            <consortium name="The Broad Institute Genome Sequencing Center for Infectious Disease"/>
            <person name="Wu L."/>
            <person name="Ma J."/>
        </authorList>
    </citation>
    <scope>NUCLEOTIDE SEQUENCE [LARGE SCALE GENOMIC DNA]</scope>
    <source>
        <strain evidence="3">CCUG 61485</strain>
    </source>
</reference>
<feature type="transmembrane region" description="Helical" evidence="1">
    <location>
        <begin position="6"/>
        <end position="25"/>
    </location>
</feature>
<gene>
    <name evidence="2" type="ORF">ACFQ39_00735</name>
</gene>
<proteinExistence type="predicted"/>
<keyword evidence="1" id="KW-0812">Transmembrane</keyword>
<dbReference type="PANTHER" id="PTHR36974">
    <property type="entry name" value="MEMBRANE PROTEIN-RELATED"/>
    <property type="match status" value="1"/>
</dbReference>